<dbReference type="GO" id="GO:0005524">
    <property type="term" value="F:ATP binding"/>
    <property type="evidence" value="ECO:0007669"/>
    <property type="project" value="UniProtKB-KW"/>
</dbReference>
<accession>A0A9D1E2P2</accession>
<reference evidence="1" key="1">
    <citation type="submission" date="2020-10" db="EMBL/GenBank/DDBJ databases">
        <authorList>
            <person name="Gilroy R."/>
        </authorList>
    </citation>
    <scope>NUCLEOTIDE SEQUENCE</scope>
    <source>
        <strain evidence="1">ChiHjej13B12-12457</strain>
    </source>
</reference>
<dbReference type="Gene3D" id="3.40.50.300">
    <property type="entry name" value="P-loop containing nucleotide triphosphate hydrolases"/>
    <property type="match status" value="1"/>
</dbReference>
<keyword evidence="1" id="KW-0547">Nucleotide-binding</keyword>
<dbReference type="PANTHER" id="PTHR34301">
    <property type="entry name" value="DNA-BINDING PROTEIN-RELATED"/>
    <property type="match status" value="1"/>
</dbReference>
<evidence type="ECO:0000313" key="1">
    <source>
        <dbReference type="EMBL" id="HIR63468.1"/>
    </source>
</evidence>
<dbReference type="AlphaFoldDB" id="A0A9D1E2P2"/>
<dbReference type="Proteomes" id="UP000886744">
    <property type="component" value="Unassembled WGS sequence"/>
</dbReference>
<keyword evidence="1" id="KW-0067">ATP-binding</keyword>
<gene>
    <name evidence="1" type="ORF">IAC94_08120</name>
</gene>
<dbReference type="InterPro" id="IPR027417">
    <property type="entry name" value="P-loop_NTPase"/>
</dbReference>
<comment type="caution">
    <text evidence="1">The sequence shown here is derived from an EMBL/GenBank/DDBJ whole genome shotgun (WGS) entry which is preliminary data.</text>
</comment>
<protein>
    <submittedName>
        <fullName evidence="1">ATP-binding protein</fullName>
    </submittedName>
</protein>
<evidence type="ECO:0000313" key="2">
    <source>
        <dbReference type="Proteomes" id="UP000886744"/>
    </source>
</evidence>
<name>A0A9D1E2P2_9BACT</name>
<sequence length="326" mass="37920">MESPFTHNSIATGSDFLSRKKDVSQLVSIIADGRHAVIYEPPRTGKRSLINAALSRYEQNPGYRITHISLLSTIDTEDFSSILEDICSMPASPRPVIYMEEFQNILRLEERDRLIRTLEKEWQRQDGPVFIVSGSKINAMKYIFEEKKHFYRLYERVSLSPIDENLISEHIIKTFLRVGRVVEPSQTEYIYSLTDGHPWYIWQIANSCFNLTKGYLTDSLLEEAIDSLLYTHTPRFQDITDGLSRYQVYLLRAIFDGVTKVSSTAAINNYRLNSSANVHRLKEALTKKEVVVFDAQDIPHIIDPMFRVWLDRFYFKTGKTYKRQNI</sequence>
<dbReference type="SUPFAM" id="SSF52540">
    <property type="entry name" value="P-loop containing nucleoside triphosphate hydrolases"/>
    <property type="match status" value="1"/>
</dbReference>
<organism evidence="1 2">
    <name type="scientific">Candidatus Coprenecus avistercoris</name>
    <dbReference type="NCBI Taxonomy" id="2840730"/>
    <lineage>
        <taxon>Bacteria</taxon>
        <taxon>Pseudomonadati</taxon>
        <taxon>Bacteroidota</taxon>
        <taxon>Bacteroidia</taxon>
        <taxon>Bacteroidales</taxon>
        <taxon>Rikenellaceae</taxon>
        <taxon>Rikenellaceae incertae sedis</taxon>
        <taxon>Candidatus Coprenecus</taxon>
    </lineage>
</organism>
<dbReference type="PANTHER" id="PTHR34301:SF8">
    <property type="entry name" value="ATPASE DOMAIN-CONTAINING PROTEIN"/>
    <property type="match status" value="1"/>
</dbReference>
<proteinExistence type="predicted"/>
<dbReference type="EMBL" id="DVHI01000100">
    <property type="protein sequence ID" value="HIR63468.1"/>
    <property type="molecule type" value="Genomic_DNA"/>
</dbReference>
<reference evidence="1" key="2">
    <citation type="journal article" date="2021" name="PeerJ">
        <title>Extensive microbial diversity within the chicken gut microbiome revealed by metagenomics and culture.</title>
        <authorList>
            <person name="Gilroy R."/>
            <person name="Ravi A."/>
            <person name="Getino M."/>
            <person name="Pursley I."/>
            <person name="Horton D.L."/>
            <person name="Alikhan N.F."/>
            <person name="Baker D."/>
            <person name="Gharbi K."/>
            <person name="Hall N."/>
            <person name="Watson M."/>
            <person name="Adriaenssens E.M."/>
            <person name="Foster-Nyarko E."/>
            <person name="Jarju S."/>
            <person name="Secka A."/>
            <person name="Antonio M."/>
            <person name="Oren A."/>
            <person name="Chaudhuri R.R."/>
            <person name="La Ragione R."/>
            <person name="Hildebrand F."/>
            <person name="Pallen M.J."/>
        </authorList>
    </citation>
    <scope>NUCLEOTIDE SEQUENCE</scope>
    <source>
        <strain evidence="1">ChiHjej13B12-12457</strain>
    </source>
</reference>